<sequence length="99" mass="11525">MGVDMSYLLWFLRRSTPSRGSGRSRLTYCDYPQSRSGLHFNALLGFRGRRHDAAESSVSSRASEQRHVLRREERGRDKIRPWLTHLDFAQWGESIATSR</sequence>
<proteinExistence type="predicted"/>
<gene>
    <name evidence="1" type="ORF">R1flu_010164</name>
</gene>
<dbReference type="EMBL" id="JBHFFA010000002">
    <property type="protein sequence ID" value="KAL2642577.1"/>
    <property type="molecule type" value="Genomic_DNA"/>
</dbReference>
<protein>
    <submittedName>
        <fullName evidence="1">Uncharacterized protein</fullName>
    </submittedName>
</protein>
<organism evidence="1 2">
    <name type="scientific">Riccia fluitans</name>
    <dbReference type="NCBI Taxonomy" id="41844"/>
    <lineage>
        <taxon>Eukaryota</taxon>
        <taxon>Viridiplantae</taxon>
        <taxon>Streptophyta</taxon>
        <taxon>Embryophyta</taxon>
        <taxon>Marchantiophyta</taxon>
        <taxon>Marchantiopsida</taxon>
        <taxon>Marchantiidae</taxon>
        <taxon>Marchantiales</taxon>
        <taxon>Ricciaceae</taxon>
        <taxon>Riccia</taxon>
    </lineage>
</organism>
<evidence type="ECO:0000313" key="2">
    <source>
        <dbReference type="Proteomes" id="UP001605036"/>
    </source>
</evidence>
<evidence type="ECO:0000313" key="1">
    <source>
        <dbReference type="EMBL" id="KAL2642577.1"/>
    </source>
</evidence>
<comment type="caution">
    <text evidence="1">The sequence shown here is derived from an EMBL/GenBank/DDBJ whole genome shotgun (WGS) entry which is preliminary data.</text>
</comment>
<keyword evidence="2" id="KW-1185">Reference proteome</keyword>
<reference evidence="1 2" key="1">
    <citation type="submission" date="2024-09" db="EMBL/GenBank/DDBJ databases">
        <title>Chromosome-scale assembly of Riccia fluitans.</title>
        <authorList>
            <person name="Paukszto L."/>
            <person name="Sawicki J."/>
            <person name="Karawczyk K."/>
            <person name="Piernik-Szablinska J."/>
            <person name="Szczecinska M."/>
            <person name="Mazdziarz M."/>
        </authorList>
    </citation>
    <scope>NUCLEOTIDE SEQUENCE [LARGE SCALE GENOMIC DNA]</scope>
    <source>
        <strain evidence="1">Rf_01</strain>
        <tissue evidence="1">Aerial parts of the thallus</tissue>
    </source>
</reference>
<dbReference type="Proteomes" id="UP001605036">
    <property type="component" value="Unassembled WGS sequence"/>
</dbReference>
<dbReference type="AlphaFoldDB" id="A0ABD1Z783"/>
<name>A0ABD1Z783_9MARC</name>
<accession>A0ABD1Z783</accession>